<keyword evidence="5 7" id="KW-1133">Transmembrane helix</keyword>
<keyword evidence="10" id="KW-1185">Reference proteome</keyword>
<comment type="caution">
    <text evidence="9">The sequence shown here is derived from an EMBL/GenBank/DDBJ whole genome shotgun (WGS) entry which is preliminary data.</text>
</comment>
<dbReference type="SUPFAM" id="SSF103473">
    <property type="entry name" value="MFS general substrate transporter"/>
    <property type="match status" value="1"/>
</dbReference>
<feature type="transmembrane region" description="Helical" evidence="7">
    <location>
        <begin position="266"/>
        <end position="282"/>
    </location>
</feature>
<name>A0ABW5PE25_9BACL</name>
<evidence type="ECO:0000256" key="7">
    <source>
        <dbReference type="SAM" id="Phobius"/>
    </source>
</evidence>
<dbReference type="InterPro" id="IPR011701">
    <property type="entry name" value="MFS"/>
</dbReference>
<feature type="transmembrane region" description="Helical" evidence="7">
    <location>
        <begin position="288"/>
        <end position="310"/>
    </location>
</feature>
<feature type="transmembrane region" description="Helical" evidence="7">
    <location>
        <begin position="322"/>
        <end position="340"/>
    </location>
</feature>
<keyword evidence="3" id="KW-1003">Cell membrane</keyword>
<evidence type="ECO:0000256" key="1">
    <source>
        <dbReference type="ARBA" id="ARBA00004651"/>
    </source>
</evidence>
<dbReference type="PANTHER" id="PTHR43124:SF3">
    <property type="entry name" value="CHLORAMPHENICOL EFFLUX PUMP RV0191"/>
    <property type="match status" value="1"/>
</dbReference>
<dbReference type="InterPro" id="IPR050189">
    <property type="entry name" value="MFS_Efflux_Transporters"/>
</dbReference>
<dbReference type="Gene3D" id="1.20.1250.20">
    <property type="entry name" value="MFS general substrate transporter like domains"/>
    <property type="match status" value="1"/>
</dbReference>
<evidence type="ECO:0000256" key="6">
    <source>
        <dbReference type="ARBA" id="ARBA00023136"/>
    </source>
</evidence>
<protein>
    <submittedName>
        <fullName evidence="9">MFS transporter</fullName>
    </submittedName>
</protein>
<feature type="transmembrane region" description="Helical" evidence="7">
    <location>
        <begin position="159"/>
        <end position="178"/>
    </location>
</feature>
<feature type="transmembrane region" description="Helical" evidence="7">
    <location>
        <begin position="39"/>
        <end position="60"/>
    </location>
</feature>
<feature type="transmembrane region" description="Helical" evidence="7">
    <location>
        <begin position="130"/>
        <end position="153"/>
    </location>
</feature>
<dbReference type="CDD" id="cd17473">
    <property type="entry name" value="MFS_arabinose_efflux_permease_like"/>
    <property type="match status" value="1"/>
</dbReference>
<keyword evidence="4 7" id="KW-0812">Transmembrane</keyword>
<accession>A0ABW5PE25</accession>
<dbReference type="InterPro" id="IPR005829">
    <property type="entry name" value="Sugar_transporter_CS"/>
</dbReference>
<dbReference type="EMBL" id="JBHUME010000008">
    <property type="protein sequence ID" value="MFD2613374.1"/>
    <property type="molecule type" value="Genomic_DNA"/>
</dbReference>
<dbReference type="RefSeq" id="WP_377603371.1">
    <property type="nucleotide sequence ID" value="NZ_JBHUME010000008.1"/>
</dbReference>
<sequence length="391" mass="42690">MKRSFIITLLSLALVTTLAPMLAAPAVKLLVVEFPDTSLTLIQLIVTLSSLFILPTLTIVGFLSKRFAKKDLLITGLVLYLIGGVIPAFLNDVTWILVFRAILGLGIGLIIPVQNTIVAEYFKGNDRFRFNGYISSVSGIGGAVFISLGGILATLGWRGVFFTYSYALIILILIVLYIPRSKPVRTEEVKNTAKAGLLPLKTLLYGLASAGLLILYYTVPTNLALFITDNQFGDSSVVGYVTALSLFAVFISGMMLTSLKRWLKKALVPVILFIFAGSYLLLHEAQSIWMIAVSVFIIGFANGTIFPILINKTSESVSLDRVTSAMSLLFSLTFIGQFSSPLVMNSIRAIFNFDSLRDTFFFMAIVLLISAIISLLVVMKPKLKQAEQANG</sequence>
<evidence type="ECO:0000259" key="8">
    <source>
        <dbReference type="PROSITE" id="PS50850"/>
    </source>
</evidence>
<feature type="transmembrane region" description="Helical" evidence="7">
    <location>
        <begin position="72"/>
        <end position="90"/>
    </location>
</feature>
<feature type="transmembrane region" description="Helical" evidence="7">
    <location>
        <begin position="96"/>
        <end position="118"/>
    </location>
</feature>
<dbReference type="InterPro" id="IPR020846">
    <property type="entry name" value="MFS_dom"/>
</dbReference>
<gene>
    <name evidence="9" type="ORF">ACFSUF_13165</name>
</gene>
<keyword evidence="6 7" id="KW-0472">Membrane</keyword>
<keyword evidence="2" id="KW-0813">Transport</keyword>
<dbReference type="Pfam" id="PF07690">
    <property type="entry name" value="MFS_1"/>
    <property type="match status" value="1"/>
</dbReference>
<evidence type="ECO:0000313" key="9">
    <source>
        <dbReference type="EMBL" id="MFD2613374.1"/>
    </source>
</evidence>
<evidence type="ECO:0000313" key="10">
    <source>
        <dbReference type="Proteomes" id="UP001597541"/>
    </source>
</evidence>
<dbReference type="PROSITE" id="PS50850">
    <property type="entry name" value="MFS"/>
    <property type="match status" value="1"/>
</dbReference>
<dbReference type="PANTHER" id="PTHR43124">
    <property type="entry name" value="PURINE EFFLUX PUMP PBUE"/>
    <property type="match status" value="1"/>
</dbReference>
<dbReference type="PROSITE" id="PS00217">
    <property type="entry name" value="SUGAR_TRANSPORT_2"/>
    <property type="match status" value="1"/>
</dbReference>
<proteinExistence type="predicted"/>
<reference evidence="10" key="1">
    <citation type="journal article" date="2019" name="Int. J. Syst. Evol. Microbiol.">
        <title>The Global Catalogue of Microorganisms (GCM) 10K type strain sequencing project: providing services to taxonomists for standard genome sequencing and annotation.</title>
        <authorList>
            <consortium name="The Broad Institute Genomics Platform"/>
            <consortium name="The Broad Institute Genome Sequencing Center for Infectious Disease"/>
            <person name="Wu L."/>
            <person name="Ma J."/>
        </authorList>
    </citation>
    <scope>NUCLEOTIDE SEQUENCE [LARGE SCALE GENOMIC DNA]</scope>
    <source>
        <strain evidence="10">KCTC 3950</strain>
    </source>
</reference>
<evidence type="ECO:0000256" key="4">
    <source>
        <dbReference type="ARBA" id="ARBA00022692"/>
    </source>
</evidence>
<feature type="transmembrane region" description="Helical" evidence="7">
    <location>
        <begin position="198"/>
        <end position="217"/>
    </location>
</feature>
<feature type="domain" description="Major facilitator superfamily (MFS) profile" evidence="8">
    <location>
        <begin position="1"/>
        <end position="382"/>
    </location>
</feature>
<organism evidence="9 10">
    <name type="scientific">Paenibacillus gansuensis</name>
    <dbReference type="NCBI Taxonomy" id="306542"/>
    <lineage>
        <taxon>Bacteria</taxon>
        <taxon>Bacillati</taxon>
        <taxon>Bacillota</taxon>
        <taxon>Bacilli</taxon>
        <taxon>Bacillales</taxon>
        <taxon>Paenibacillaceae</taxon>
        <taxon>Paenibacillus</taxon>
    </lineage>
</organism>
<evidence type="ECO:0000256" key="2">
    <source>
        <dbReference type="ARBA" id="ARBA00022448"/>
    </source>
</evidence>
<feature type="transmembrane region" description="Helical" evidence="7">
    <location>
        <begin position="237"/>
        <end position="259"/>
    </location>
</feature>
<dbReference type="Proteomes" id="UP001597541">
    <property type="component" value="Unassembled WGS sequence"/>
</dbReference>
<feature type="transmembrane region" description="Helical" evidence="7">
    <location>
        <begin position="360"/>
        <end position="378"/>
    </location>
</feature>
<comment type="subcellular location">
    <subcellularLocation>
        <location evidence="1">Cell membrane</location>
        <topology evidence="1">Multi-pass membrane protein</topology>
    </subcellularLocation>
</comment>
<evidence type="ECO:0000256" key="3">
    <source>
        <dbReference type="ARBA" id="ARBA00022475"/>
    </source>
</evidence>
<evidence type="ECO:0000256" key="5">
    <source>
        <dbReference type="ARBA" id="ARBA00022989"/>
    </source>
</evidence>
<dbReference type="InterPro" id="IPR036259">
    <property type="entry name" value="MFS_trans_sf"/>
</dbReference>